<accession>A0ABQ9MYN2</accession>
<proteinExistence type="predicted"/>
<dbReference type="EMBL" id="JARPOI010000003">
    <property type="protein sequence ID" value="KAJ9184618.1"/>
    <property type="molecule type" value="Genomic_DNA"/>
</dbReference>
<name>A0ABQ9MYN2_HEVBR</name>
<evidence type="ECO:0000313" key="2">
    <source>
        <dbReference type="Proteomes" id="UP001174677"/>
    </source>
</evidence>
<protein>
    <recommendedName>
        <fullName evidence="3">Reverse transcriptase zinc-binding domain-containing protein</fullName>
    </recommendedName>
</protein>
<dbReference type="Proteomes" id="UP001174677">
    <property type="component" value="Chromosome 3"/>
</dbReference>
<dbReference type="PANTHER" id="PTHR33116:SF86">
    <property type="entry name" value="REVERSE TRANSCRIPTASE DOMAIN-CONTAINING PROTEIN"/>
    <property type="match status" value="1"/>
</dbReference>
<evidence type="ECO:0008006" key="3">
    <source>
        <dbReference type="Google" id="ProtNLM"/>
    </source>
</evidence>
<comment type="caution">
    <text evidence="1">The sequence shown here is derived from an EMBL/GenBank/DDBJ whole genome shotgun (WGS) entry which is preliminary data.</text>
</comment>
<sequence>MAILKYPKSFCQDLNRKVSSFWWGKKDKERKMCLIGWKQASCPKFLGGMGFKDFEKFNLAYLAKQVWRLITNPSSLWAKITKGLYFPYSSIWQAKKSWRSSWVWNSLVAGREVLKEGIRYNIGHGTNNLIWEDPWIPLVRNFRVQRPQNCPLDVNLVSDLIDHDQLN</sequence>
<keyword evidence="2" id="KW-1185">Reference proteome</keyword>
<evidence type="ECO:0000313" key="1">
    <source>
        <dbReference type="EMBL" id="KAJ9184618.1"/>
    </source>
</evidence>
<organism evidence="1 2">
    <name type="scientific">Hevea brasiliensis</name>
    <name type="common">Para rubber tree</name>
    <name type="synonym">Siphonia brasiliensis</name>
    <dbReference type="NCBI Taxonomy" id="3981"/>
    <lineage>
        <taxon>Eukaryota</taxon>
        <taxon>Viridiplantae</taxon>
        <taxon>Streptophyta</taxon>
        <taxon>Embryophyta</taxon>
        <taxon>Tracheophyta</taxon>
        <taxon>Spermatophyta</taxon>
        <taxon>Magnoliopsida</taxon>
        <taxon>eudicotyledons</taxon>
        <taxon>Gunneridae</taxon>
        <taxon>Pentapetalae</taxon>
        <taxon>rosids</taxon>
        <taxon>fabids</taxon>
        <taxon>Malpighiales</taxon>
        <taxon>Euphorbiaceae</taxon>
        <taxon>Crotonoideae</taxon>
        <taxon>Micrandreae</taxon>
        <taxon>Hevea</taxon>
    </lineage>
</organism>
<dbReference type="PANTHER" id="PTHR33116">
    <property type="entry name" value="REVERSE TRANSCRIPTASE ZINC-BINDING DOMAIN-CONTAINING PROTEIN-RELATED-RELATED"/>
    <property type="match status" value="1"/>
</dbReference>
<gene>
    <name evidence="1" type="ORF">P3X46_004327</name>
</gene>
<reference evidence="1" key="1">
    <citation type="journal article" date="2023" name="Plant Biotechnol. J.">
        <title>Chromosome-level wild Hevea brasiliensis genome provides new tools for genomic-assisted breeding and valuable loci to elevate rubber yield.</title>
        <authorList>
            <person name="Cheng H."/>
            <person name="Song X."/>
            <person name="Hu Y."/>
            <person name="Wu T."/>
            <person name="Yang Q."/>
            <person name="An Z."/>
            <person name="Feng S."/>
            <person name="Deng Z."/>
            <person name="Wu W."/>
            <person name="Zeng X."/>
            <person name="Tu M."/>
            <person name="Wang X."/>
            <person name="Huang H."/>
        </authorList>
    </citation>
    <scope>NUCLEOTIDE SEQUENCE</scope>
    <source>
        <strain evidence="1">MT/VB/25A 57/8</strain>
    </source>
</reference>